<dbReference type="GO" id="GO:0005886">
    <property type="term" value="C:plasma membrane"/>
    <property type="evidence" value="ECO:0007669"/>
    <property type="project" value="UniProtKB-SubCell"/>
</dbReference>
<keyword evidence="7 17" id="KW-0547">Nucleotide-binding</keyword>
<dbReference type="GO" id="GO:0046872">
    <property type="term" value="F:metal ion binding"/>
    <property type="evidence" value="ECO:0007669"/>
    <property type="project" value="UniProtKB-KW"/>
</dbReference>
<evidence type="ECO:0000256" key="18">
    <source>
        <dbReference type="PIRSR" id="PIRSR600829-4"/>
    </source>
</evidence>
<comment type="similarity">
    <text evidence="2">Belongs to the bacterial diacylglycerol kinase family.</text>
</comment>
<keyword evidence="6 19" id="KW-0812">Transmembrane</keyword>
<proteinExistence type="inferred from homology"/>
<keyword evidence="9 17" id="KW-0067">ATP-binding</keyword>
<feature type="active site" description="Proton acceptor" evidence="15">
    <location>
        <position position="63"/>
    </location>
</feature>
<sequence length="151" mass="16373">MRDLLMSFVYAFAGIKRCIISERNFRIHITAAVTVFIFGALYGLNDVRLALLTLTCVLVCALEAVNTAIEAEVDILSPERSELAKTAKDTAAAAVLVSAIGALVVAVVMFSDVSRLLAVFARLFTMPLLVPVLIYLAACVFFVFGVGRKQR</sequence>
<dbReference type="EMBL" id="DXIJ01000123">
    <property type="protein sequence ID" value="HIV86320.1"/>
    <property type="molecule type" value="Genomic_DNA"/>
</dbReference>
<dbReference type="GO" id="GO:0005524">
    <property type="term" value="F:ATP binding"/>
    <property type="evidence" value="ECO:0007669"/>
    <property type="project" value="UniProtKB-KW"/>
</dbReference>
<feature type="transmembrane region" description="Helical" evidence="19">
    <location>
        <begin position="123"/>
        <end position="146"/>
    </location>
</feature>
<keyword evidence="18" id="KW-0460">Magnesium</keyword>
<evidence type="ECO:0000256" key="16">
    <source>
        <dbReference type="PIRSR" id="PIRSR600829-2"/>
    </source>
</evidence>
<feature type="binding site" evidence="17">
    <location>
        <begin position="88"/>
        <end position="89"/>
    </location>
    <ligand>
        <name>ATP</name>
        <dbReference type="ChEBI" id="CHEBI:30616"/>
    </ligand>
</feature>
<comment type="cofactor">
    <cofactor evidence="18">
        <name>Mg(2+)</name>
        <dbReference type="ChEBI" id="CHEBI:18420"/>
    </cofactor>
    <text evidence="18">Mn(2+), Zn(2+), Cd(2+) and Co(2+) support activity to lesser extents.</text>
</comment>
<dbReference type="CDD" id="cd14265">
    <property type="entry name" value="UDPK_IM_like"/>
    <property type="match status" value="1"/>
</dbReference>
<keyword evidence="5" id="KW-0808">Transferase</keyword>
<feature type="transmembrane region" description="Helical" evidence="19">
    <location>
        <begin position="90"/>
        <end position="111"/>
    </location>
</feature>
<reference evidence="20" key="1">
    <citation type="journal article" date="2021" name="PeerJ">
        <title>Extensive microbial diversity within the chicken gut microbiome revealed by metagenomics and culture.</title>
        <authorList>
            <person name="Gilroy R."/>
            <person name="Ravi A."/>
            <person name="Getino M."/>
            <person name="Pursley I."/>
            <person name="Horton D.L."/>
            <person name="Alikhan N.F."/>
            <person name="Baker D."/>
            <person name="Gharbi K."/>
            <person name="Hall N."/>
            <person name="Watson M."/>
            <person name="Adriaenssens E.M."/>
            <person name="Foster-Nyarko E."/>
            <person name="Jarju S."/>
            <person name="Secka A."/>
            <person name="Antonio M."/>
            <person name="Oren A."/>
            <person name="Chaudhuri R.R."/>
            <person name="La Ragione R."/>
            <person name="Hildebrand F."/>
            <person name="Pallen M.J."/>
        </authorList>
    </citation>
    <scope>NUCLEOTIDE SEQUENCE</scope>
    <source>
        <strain evidence="20">5790</strain>
    </source>
</reference>
<dbReference type="InterPro" id="IPR036945">
    <property type="entry name" value="DAGK_sf"/>
</dbReference>
<comment type="subcellular location">
    <subcellularLocation>
        <location evidence="1">Cell membrane</location>
        <topology evidence="1">Multi-pass membrane protein</topology>
    </subcellularLocation>
</comment>
<keyword evidence="13" id="KW-0594">Phospholipid biosynthesis</keyword>
<evidence type="ECO:0000256" key="11">
    <source>
        <dbReference type="ARBA" id="ARBA00023098"/>
    </source>
</evidence>
<accession>A0A9D1PSX2</accession>
<evidence type="ECO:0000256" key="9">
    <source>
        <dbReference type="ARBA" id="ARBA00022840"/>
    </source>
</evidence>
<keyword evidence="12 19" id="KW-0472">Membrane</keyword>
<keyword evidence="8 20" id="KW-0418">Kinase</keyword>
<evidence type="ECO:0000256" key="19">
    <source>
        <dbReference type="SAM" id="Phobius"/>
    </source>
</evidence>
<dbReference type="InterPro" id="IPR033717">
    <property type="entry name" value="UDPK"/>
</dbReference>
<feature type="binding site" evidence="17">
    <location>
        <position position="10"/>
    </location>
    <ligand>
        <name>ATP</name>
        <dbReference type="ChEBI" id="CHEBI:30616"/>
    </ligand>
</feature>
<dbReference type="Pfam" id="PF01219">
    <property type="entry name" value="DAGK_prokar"/>
    <property type="match status" value="1"/>
</dbReference>
<keyword evidence="18" id="KW-0479">Metal-binding</keyword>
<evidence type="ECO:0000256" key="6">
    <source>
        <dbReference type="ARBA" id="ARBA00022692"/>
    </source>
</evidence>
<dbReference type="PANTHER" id="PTHR34299:SF1">
    <property type="entry name" value="DIACYLGLYCEROL KINASE"/>
    <property type="match status" value="1"/>
</dbReference>
<keyword evidence="14" id="KW-1208">Phospholipid metabolism</keyword>
<feature type="binding site" evidence="18">
    <location>
        <position position="70"/>
    </location>
    <ligand>
        <name>a divalent metal cation</name>
        <dbReference type="ChEBI" id="CHEBI:60240"/>
    </ligand>
</feature>
<evidence type="ECO:0000256" key="2">
    <source>
        <dbReference type="ARBA" id="ARBA00005967"/>
    </source>
</evidence>
<dbReference type="PANTHER" id="PTHR34299">
    <property type="entry name" value="DIACYLGLYCEROL KINASE"/>
    <property type="match status" value="1"/>
</dbReference>
<evidence type="ECO:0000313" key="21">
    <source>
        <dbReference type="Proteomes" id="UP000824162"/>
    </source>
</evidence>
<evidence type="ECO:0000256" key="14">
    <source>
        <dbReference type="ARBA" id="ARBA00023264"/>
    </source>
</evidence>
<reference evidence="20" key="2">
    <citation type="submission" date="2021-04" db="EMBL/GenBank/DDBJ databases">
        <authorList>
            <person name="Gilroy R."/>
        </authorList>
    </citation>
    <scope>NUCLEOTIDE SEQUENCE</scope>
    <source>
        <strain evidence="20">5790</strain>
    </source>
</reference>
<dbReference type="Proteomes" id="UP000824162">
    <property type="component" value="Unassembled WGS sequence"/>
</dbReference>
<evidence type="ECO:0000256" key="5">
    <source>
        <dbReference type="ARBA" id="ARBA00022679"/>
    </source>
</evidence>
<evidence type="ECO:0000256" key="15">
    <source>
        <dbReference type="PIRSR" id="PIRSR600829-1"/>
    </source>
</evidence>
<feature type="binding site" evidence="18">
    <location>
        <position position="22"/>
    </location>
    <ligand>
        <name>a divalent metal cation</name>
        <dbReference type="ChEBI" id="CHEBI:60240"/>
    </ligand>
</feature>
<feature type="binding site" evidence="16">
    <location>
        <position position="63"/>
    </location>
    <ligand>
        <name>substrate</name>
    </ligand>
</feature>
<dbReference type="GO" id="GO:0016301">
    <property type="term" value="F:kinase activity"/>
    <property type="evidence" value="ECO:0007669"/>
    <property type="project" value="UniProtKB-KW"/>
</dbReference>
<feature type="transmembrane region" description="Helical" evidence="19">
    <location>
        <begin position="50"/>
        <end position="69"/>
    </location>
</feature>
<dbReference type="Gene3D" id="1.10.287.3610">
    <property type="match status" value="1"/>
</dbReference>
<dbReference type="PROSITE" id="PS01069">
    <property type="entry name" value="DAGK_PROKAR"/>
    <property type="match status" value="1"/>
</dbReference>
<dbReference type="AlphaFoldDB" id="A0A9D1PSX2"/>
<evidence type="ECO:0000256" key="7">
    <source>
        <dbReference type="ARBA" id="ARBA00022741"/>
    </source>
</evidence>
<evidence type="ECO:0000313" key="20">
    <source>
        <dbReference type="EMBL" id="HIV86320.1"/>
    </source>
</evidence>
<protein>
    <submittedName>
        <fullName evidence="20">Diacylglycerol kinase family protein</fullName>
    </submittedName>
</protein>
<keyword evidence="3" id="KW-1003">Cell membrane</keyword>
<evidence type="ECO:0000256" key="10">
    <source>
        <dbReference type="ARBA" id="ARBA00022989"/>
    </source>
</evidence>
<feature type="transmembrane region" description="Helical" evidence="19">
    <location>
        <begin position="25"/>
        <end position="44"/>
    </location>
</feature>
<evidence type="ECO:0000256" key="4">
    <source>
        <dbReference type="ARBA" id="ARBA00022516"/>
    </source>
</evidence>
<evidence type="ECO:0000256" key="13">
    <source>
        <dbReference type="ARBA" id="ARBA00023209"/>
    </source>
</evidence>
<keyword evidence="11" id="KW-0443">Lipid metabolism</keyword>
<evidence type="ECO:0000256" key="8">
    <source>
        <dbReference type="ARBA" id="ARBA00022777"/>
    </source>
</evidence>
<comment type="caution">
    <text evidence="20">The sequence shown here is derived from an EMBL/GenBank/DDBJ whole genome shotgun (WGS) entry which is preliminary data.</text>
</comment>
<feature type="binding site" evidence="17">
    <location>
        <position position="22"/>
    </location>
    <ligand>
        <name>ATP</name>
        <dbReference type="ChEBI" id="CHEBI:30616"/>
    </ligand>
</feature>
<organism evidence="20 21">
    <name type="scientific">Candidatus Monoglobus merdigallinarum</name>
    <dbReference type="NCBI Taxonomy" id="2838698"/>
    <lineage>
        <taxon>Bacteria</taxon>
        <taxon>Bacillati</taxon>
        <taxon>Bacillota</taxon>
        <taxon>Clostridia</taxon>
        <taxon>Monoglobales</taxon>
        <taxon>Monoglobaceae</taxon>
        <taxon>Monoglobus</taxon>
    </lineage>
</organism>
<feature type="binding site" evidence="17">
    <location>
        <position position="70"/>
    </location>
    <ligand>
        <name>ATP</name>
        <dbReference type="ChEBI" id="CHEBI:30616"/>
    </ligand>
</feature>
<keyword evidence="4" id="KW-0444">Lipid biosynthesis</keyword>
<keyword evidence="10 19" id="KW-1133">Transmembrane helix</keyword>
<evidence type="ECO:0000256" key="12">
    <source>
        <dbReference type="ARBA" id="ARBA00023136"/>
    </source>
</evidence>
<evidence type="ECO:0000256" key="3">
    <source>
        <dbReference type="ARBA" id="ARBA00022475"/>
    </source>
</evidence>
<dbReference type="GO" id="GO:0008654">
    <property type="term" value="P:phospholipid biosynthetic process"/>
    <property type="evidence" value="ECO:0007669"/>
    <property type="project" value="UniProtKB-KW"/>
</dbReference>
<name>A0A9D1PSX2_9FIRM</name>
<gene>
    <name evidence="20" type="ORF">H9900_05890</name>
</gene>
<dbReference type="InterPro" id="IPR000829">
    <property type="entry name" value="DAGK"/>
</dbReference>
<evidence type="ECO:0000256" key="1">
    <source>
        <dbReference type="ARBA" id="ARBA00004651"/>
    </source>
</evidence>
<evidence type="ECO:0000256" key="17">
    <source>
        <dbReference type="PIRSR" id="PIRSR600829-3"/>
    </source>
</evidence>